<keyword evidence="4 11" id="KW-0240">DNA-directed RNA polymerase</keyword>
<reference evidence="12 13" key="1">
    <citation type="submission" date="2020-08" db="EMBL/GenBank/DDBJ databases">
        <title>Genomic Encyclopedia of Type Strains, Phase IV (KMG-IV): sequencing the most valuable type-strain genomes for metagenomic binning, comparative biology and taxonomic classification.</title>
        <authorList>
            <person name="Goeker M."/>
        </authorList>
    </citation>
    <scope>NUCLEOTIDE SEQUENCE [LARGE SCALE GENOMIC DNA]</scope>
    <source>
        <strain evidence="12 13">DSM 26723</strain>
    </source>
</reference>
<evidence type="ECO:0000256" key="2">
    <source>
        <dbReference type="ARBA" id="ARBA00012418"/>
    </source>
</evidence>
<evidence type="ECO:0000256" key="9">
    <source>
        <dbReference type="ARBA" id="ARBA00030998"/>
    </source>
</evidence>
<keyword evidence="13" id="KW-1185">Reference proteome</keyword>
<dbReference type="PANTHER" id="PTHR34476">
    <property type="entry name" value="DNA-DIRECTED RNA POLYMERASE SUBUNIT OMEGA"/>
    <property type="match status" value="1"/>
</dbReference>
<dbReference type="GO" id="GO:0003899">
    <property type="term" value="F:DNA-directed RNA polymerase activity"/>
    <property type="evidence" value="ECO:0007669"/>
    <property type="project" value="UniProtKB-UniRule"/>
</dbReference>
<evidence type="ECO:0000313" key="13">
    <source>
        <dbReference type="Proteomes" id="UP000588068"/>
    </source>
</evidence>
<gene>
    <name evidence="11" type="primary">rpoZ</name>
    <name evidence="12" type="ORF">HNQ60_001996</name>
</gene>
<name>A0A841HLN6_9GAMM</name>
<evidence type="ECO:0000256" key="8">
    <source>
        <dbReference type="ARBA" id="ARBA00029924"/>
    </source>
</evidence>
<dbReference type="Gene3D" id="3.90.940.10">
    <property type="match status" value="1"/>
</dbReference>
<evidence type="ECO:0000256" key="10">
    <source>
        <dbReference type="ARBA" id="ARBA00048552"/>
    </source>
</evidence>
<evidence type="ECO:0000256" key="3">
    <source>
        <dbReference type="ARBA" id="ARBA00013725"/>
    </source>
</evidence>
<comment type="subunit">
    <text evidence="11">The RNAP catalytic core consists of 2 alpha, 1 beta, 1 beta' and 1 omega subunit. When a sigma factor is associated with the core the holoenzyme is formed, which can initiate transcription.</text>
</comment>
<dbReference type="AlphaFoldDB" id="A0A841HLN6"/>
<keyword evidence="5 11" id="KW-0808">Transferase</keyword>
<dbReference type="Pfam" id="PF01192">
    <property type="entry name" value="RNA_pol_Rpb6"/>
    <property type="match status" value="1"/>
</dbReference>
<dbReference type="SMART" id="SM01409">
    <property type="entry name" value="RNA_pol_Rpb6"/>
    <property type="match status" value="1"/>
</dbReference>
<accession>A0A841HLN6</accession>
<evidence type="ECO:0000256" key="5">
    <source>
        <dbReference type="ARBA" id="ARBA00022679"/>
    </source>
</evidence>
<dbReference type="SUPFAM" id="SSF63562">
    <property type="entry name" value="RPB6/omega subunit-like"/>
    <property type="match status" value="1"/>
</dbReference>
<comment type="similarity">
    <text evidence="1 11">Belongs to the RNA polymerase subunit omega family.</text>
</comment>
<evidence type="ECO:0000313" key="12">
    <source>
        <dbReference type="EMBL" id="MBB6093118.1"/>
    </source>
</evidence>
<comment type="function">
    <text evidence="11">Promotes RNA polymerase assembly. Latches the N- and C-terminal regions of the beta' subunit thereby facilitating its interaction with the beta and alpha subunits.</text>
</comment>
<keyword evidence="7 11" id="KW-0804">Transcription</keyword>
<dbReference type="PANTHER" id="PTHR34476:SF1">
    <property type="entry name" value="DNA-DIRECTED RNA POLYMERASE SUBUNIT OMEGA"/>
    <property type="match status" value="1"/>
</dbReference>
<dbReference type="InterPro" id="IPR006110">
    <property type="entry name" value="Pol_omega/Rpo6/RPB6"/>
</dbReference>
<dbReference type="Proteomes" id="UP000588068">
    <property type="component" value="Unassembled WGS sequence"/>
</dbReference>
<evidence type="ECO:0000256" key="1">
    <source>
        <dbReference type="ARBA" id="ARBA00006711"/>
    </source>
</evidence>
<dbReference type="GO" id="GO:0003677">
    <property type="term" value="F:DNA binding"/>
    <property type="evidence" value="ECO:0007669"/>
    <property type="project" value="UniProtKB-UniRule"/>
</dbReference>
<keyword evidence="6 11" id="KW-0548">Nucleotidyltransferase</keyword>
<evidence type="ECO:0000256" key="7">
    <source>
        <dbReference type="ARBA" id="ARBA00023163"/>
    </source>
</evidence>
<evidence type="ECO:0000256" key="6">
    <source>
        <dbReference type="ARBA" id="ARBA00022695"/>
    </source>
</evidence>
<comment type="caution">
    <text evidence="12">The sequence shown here is derived from an EMBL/GenBank/DDBJ whole genome shotgun (WGS) entry which is preliminary data.</text>
</comment>
<dbReference type="InterPro" id="IPR003716">
    <property type="entry name" value="DNA-dir_RNA_pol_omega"/>
</dbReference>
<comment type="catalytic activity">
    <reaction evidence="10 11">
        <text>RNA(n) + a ribonucleoside 5'-triphosphate = RNA(n+1) + diphosphate</text>
        <dbReference type="Rhea" id="RHEA:21248"/>
        <dbReference type="Rhea" id="RHEA-COMP:14527"/>
        <dbReference type="Rhea" id="RHEA-COMP:17342"/>
        <dbReference type="ChEBI" id="CHEBI:33019"/>
        <dbReference type="ChEBI" id="CHEBI:61557"/>
        <dbReference type="ChEBI" id="CHEBI:140395"/>
        <dbReference type="EC" id="2.7.7.6"/>
    </reaction>
</comment>
<evidence type="ECO:0000256" key="11">
    <source>
        <dbReference type="HAMAP-Rule" id="MF_00366"/>
    </source>
</evidence>
<dbReference type="GO" id="GO:0006351">
    <property type="term" value="P:DNA-templated transcription"/>
    <property type="evidence" value="ECO:0007669"/>
    <property type="project" value="UniProtKB-UniRule"/>
</dbReference>
<dbReference type="InterPro" id="IPR036161">
    <property type="entry name" value="RPB6/omega-like_sf"/>
</dbReference>
<organism evidence="12 13">
    <name type="scientific">Povalibacter uvarum</name>
    <dbReference type="NCBI Taxonomy" id="732238"/>
    <lineage>
        <taxon>Bacteria</taxon>
        <taxon>Pseudomonadati</taxon>
        <taxon>Pseudomonadota</taxon>
        <taxon>Gammaproteobacteria</taxon>
        <taxon>Steroidobacterales</taxon>
        <taxon>Steroidobacteraceae</taxon>
        <taxon>Povalibacter</taxon>
    </lineage>
</organism>
<dbReference type="HAMAP" id="MF_00366">
    <property type="entry name" value="RNApol_bact_RpoZ"/>
    <property type="match status" value="1"/>
</dbReference>
<sequence length="95" mass="10381">MARITVEDCLQNVPNLFQLVMVAAKRSRKLANGAEPTVDVENDKMTVVALREIAAGHIGPEILEEVEQRPAPEMMPDADMMMSGEIRAPHLGLGD</sequence>
<proteinExistence type="inferred from homology"/>
<evidence type="ECO:0000256" key="4">
    <source>
        <dbReference type="ARBA" id="ARBA00022478"/>
    </source>
</evidence>
<dbReference type="GO" id="GO:0000428">
    <property type="term" value="C:DNA-directed RNA polymerase complex"/>
    <property type="evidence" value="ECO:0007669"/>
    <property type="project" value="UniProtKB-KW"/>
</dbReference>
<dbReference type="EMBL" id="JACHHZ010000002">
    <property type="protein sequence ID" value="MBB6093118.1"/>
    <property type="molecule type" value="Genomic_DNA"/>
</dbReference>
<dbReference type="RefSeq" id="WP_184331172.1">
    <property type="nucleotide sequence ID" value="NZ_JACHHZ010000002.1"/>
</dbReference>
<protein>
    <recommendedName>
        <fullName evidence="3 11">DNA-directed RNA polymerase subunit omega</fullName>
        <shortName evidence="11">RNAP omega subunit</shortName>
        <ecNumber evidence="2 11">2.7.7.6</ecNumber>
    </recommendedName>
    <alternativeName>
        <fullName evidence="9 11">RNA polymerase omega subunit</fullName>
    </alternativeName>
    <alternativeName>
        <fullName evidence="8 11">Transcriptase subunit omega</fullName>
    </alternativeName>
</protein>
<dbReference type="EC" id="2.7.7.6" evidence="2 11"/>
<dbReference type="NCBIfam" id="TIGR00690">
    <property type="entry name" value="rpoZ"/>
    <property type="match status" value="1"/>
</dbReference>